<dbReference type="SMART" id="SM00052">
    <property type="entry name" value="EAL"/>
    <property type="match status" value="1"/>
</dbReference>
<keyword evidence="4" id="KW-1185">Reference proteome</keyword>
<gene>
    <name evidence="3" type="ORF">ACFFGH_04115</name>
</gene>
<dbReference type="Pfam" id="PF00563">
    <property type="entry name" value="EAL"/>
    <property type="match status" value="1"/>
</dbReference>
<feature type="domain" description="EAL" evidence="1">
    <location>
        <begin position="465"/>
        <end position="719"/>
    </location>
</feature>
<comment type="caution">
    <text evidence="3">The sequence shown here is derived from an EMBL/GenBank/DDBJ whole genome shotgun (WGS) entry which is preliminary data.</text>
</comment>
<reference evidence="3 4" key="1">
    <citation type="submission" date="2024-09" db="EMBL/GenBank/DDBJ databases">
        <authorList>
            <person name="Sun Q."/>
            <person name="Mori K."/>
        </authorList>
    </citation>
    <scope>NUCLEOTIDE SEQUENCE [LARGE SCALE GENOMIC DNA]</scope>
    <source>
        <strain evidence="3 4">KCTC 23076</strain>
    </source>
</reference>
<evidence type="ECO:0000259" key="2">
    <source>
        <dbReference type="PROSITE" id="PS50887"/>
    </source>
</evidence>
<accession>A0ABV6RJ72</accession>
<name>A0ABV6RJ72_9GAMM</name>
<dbReference type="Gene3D" id="3.30.450.40">
    <property type="match status" value="1"/>
</dbReference>
<dbReference type="RefSeq" id="WP_386665035.1">
    <property type="nucleotide sequence ID" value="NZ_JBHLTG010000001.1"/>
</dbReference>
<evidence type="ECO:0000313" key="4">
    <source>
        <dbReference type="Proteomes" id="UP001589896"/>
    </source>
</evidence>
<dbReference type="CDD" id="cd00130">
    <property type="entry name" value="PAS"/>
    <property type="match status" value="1"/>
</dbReference>
<evidence type="ECO:0000313" key="3">
    <source>
        <dbReference type="EMBL" id="MFC0677039.1"/>
    </source>
</evidence>
<dbReference type="InterPro" id="IPR035919">
    <property type="entry name" value="EAL_sf"/>
</dbReference>
<dbReference type="InterPro" id="IPR052155">
    <property type="entry name" value="Biofilm_reg_signaling"/>
</dbReference>
<dbReference type="SUPFAM" id="SSF55073">
    <property type="entry name" value="Nucleotide cyclase"/>
    <property type="match status" value="1"/>
</dbReference>
<dbReference type="NCBIfam" id="TIGR00229">
    <property type="entry name" value="sensory_box"/>
    <property type="match status" value="1"/>
</dbReference>
<feature type="domain" description="GGDEF" evidence="2">
    <location>
        <begin position="324"/>
        <end position="456"/>
    </location>
</feature>
<dbReference type="Pfam" id="PF00990">
    <property type="entry name" value="GGDEF"/>
    <property type="match status" value="1"/>
</dbReference>
<dbReference type="NCBIfam" id="TIGR00254">
    <property type="entry name" value="GGDEF"/>
    <property type="match status" value="1"/>
</dbReference>
<dbReference type="InterPro" id="IPR043128">
    <property type="entry name" value="Rev_trsase/Diguanyl_cyclase"/>
</dbReference>
<dbReference type="SUPFAM" id="SSF141868">
    <property type="entry name" value="EAL domain-like"/>
    <property type="match status" value="1"/>
</dbReference>
<dbReference type="PANTHER" id="PTHR44757:SF2">
    <property type="entry name" value="BIOFILM ARCHITECTURE MAINTENANCE PROTEIN MBAA"/>
    <property type="match status" value="1"/>
</dbReference>
<dbReference type="SUPFAM" id="SSF55781">
    <property type="entry name" value="GAF domain-like"/>
    <property type="match status" value="1"/>
</dbReference>
<protein>
    <submittedName>
        <fullName evidence="3">Bifunctional diguanylate cyclase/phosphodiesterase</fullName>
    </submittedName>
</protein>
<dbReference type="Proteomes" id="UP001589896">
    <property type="component" value="Unassembled WGS sequence"/>
</dbReference>
<evidence type="ECO:0000259" key="1">
    <source>
        <dbReference type="PROSITE" id="PS50883"/>
    </source>
</evidence>
<dbReference type="PROSITE" id="PS50883">
    <property type="entry name" value="EAL"/>
    <property type="match status" value="1"/>
</dbReference>
<dbReference type="Gene3D" id="3.20.20.450">
    <property type="entry name" value="EAL domain"/>
    <property type="match status" value="1"/>
</dbReference>
<proteinExistence type="predicted"/>
<organism evidence="3 4">
    <name type="scientific">Lysobacter korlensis</name>
    <dbReference type="NCBI Taxonomy" id="553636"/>
    <lineage>
        <taxon>Bacteria</taxon>
        <taxon>Pseudomonadati</taxon>
        <taxon>Pseudomonadota</taxon>
        <taxon>Gammaproteobacteria</taxon>
        <taxon>Lysobacterales</taxon>
        <taxon>Lysobacteraceae</taxon>
        <taxon>Lysobacter</taxon>
    </lineage>
</organism>
<dbReference type="InterPro" id="IPR035965">
    <property type="entry name" value="PAS-like_dom_sf"/>
</dbReference>
<dbReference type="Gene3D" id="3.30.70.270">
    <property type="match status" value="1"/>
</dbReference>
<dbReference type="PROSITE" id="PS50887">
    <property type="entry name" value="GGDEF"/>
    <property type="match status" value="1"/>
</dbReference>
<dbReference type="SUPFAM" id="SSF55785">
    <property type="entry name" value="PYP-like sensor domain (PAS domain)"/>
    <property type="match status" value="1"/>
</dbReference>
<dbReference type="InterPro" id="IPR029016">
    <property type="entry name" value="GAF-like_dom_sf"/>
</dbReference>
<dbReference type="InterPro" id="IPR001633">
    <property type="entry name" value="EAL_dom"/>
</dbReference>
<dbReference type="SMART" id="SM00267">
    <property type="entry name" value="GGDEF"/>
    <property type="match status" value="1"/>
</dbReference>
<sequence length="724" mass="79240">MPLQVPFPPAEGATAEAVDAFGALRNETGRSDGFDDVVAMAVQLLDAPVAALAMLEGGRLHVLAERGLGPVALSPLQPLLDGLTVHMPVRLLLDANVDPAFQIDPLVRAAPNLRFVLAVAVPGTGDETLGVLLVADPRPRVSVRAASQSLLQRLAQLSAGLIERRRLERTNRIAEQIAHADFSGVIVVDGRGEVTFANPAAEMIFGHPLPAGARVNELFPDELQSNPEGTVQWLRDGSPGLAAPQASHDLRIRTRQGDLRTLEAARCAWVSGGEPGMALILRDVTERRLLRHRLNVSPNDELTGLPRRGSLLAVLDTFLRDRVRPLGVALLGLDNFRTVNDTLGHTIGDAVLQLVACRLQFSLPPSARLARFGGDEFALVYPGTEQDAIQRHLRAVLSDLARPCEVDHNLVHIEASIGVAMCDEPNMESGELVARADLAMQHAKRSGGRRLSRFEPDMRVEAHDRRRLDLELRRACDEEEFELHYQPQIDLFSGRPTGAEALLRWRHPERGLLSPDKFIDALANSSVNATVGRWILERACRDAMTWPVIDGRKLAIGINLFPVQLDDERLLGEVDHALASTGLAPARLELELTETIALRDDGIAASALASLRARGIRVAYDDFGTGYASLSMLQRLPVDRVKIDRSFVRDVLANRGDAAIVRSILLIARNFNLRVIAEGVETAAQAEMLRELGCDEAQGFLYSRALPLADFNRWIESYRVPGHE</sequence>
<dbReference type="CDD" id="cd01949">
    <property type="entry name" value="GGDEF"/>
    <property type="match status" value="1"/>
</dbReference>
<dbReference type="PANTHER" id="PTHR44757">
    <property type="entry name" value="DIGUANYLATE CYCLASE DGCP"/>
    <property type="match status" value="1"/>
</dbReference>
<dbReference type="InterPro" id="IPR029787">
    <property type="entry name" value="Nucleotide_cyclase"/>
</dbReference>
<dbReference type="CDD" id="cd01948">
    <property type="entry name" value="EAL"/>
    <property type="match status" value="1"/>
</dbReference>
<dbReference type="Gene3D" id="3.30.450.20">
    <property type="entry name" value="PAS domain"/>
    <property type="match status" value="1"/>
</dbReference>
<dbReference type="EMBL" id="JBHLTG010000001">
    <property type="protein sequence ID" value="MFC0677039.1"/>
    <property type="molecule type" value="Genomic_DNA"/>
</dbReference>
<dbReference type="InterPro" id="IPR000014">
    <property type="entry name" value="PAS"/>
</dbReference>
<dbReference type="InterPro" id="IPR000160">
    <property type="entry name" value="GGDEF_dom"/>
</dbReference>